<sequence>MRELEPAEHRWRRETKKGPMPPLPSYHTPIPTVLSRGNEQGQVPDYKDINTLRMLTDLVRPVAQAACPPHRSVLHHKYEELTSLVQPRGLLEDCNEAQWMRETVACAEQGGFRRKVAGALSIVQLRGTGDFWDFLWQQLNRRIAEKCMIFVRAVHEPGVSQQHKTRLLEQLAELLKLNSALAVGFVTNGYDSIKEKFVRTPDIPPAERLLQGLGAPLNSTPVPLRPRVRGLRLDFL</sequence>
<reference evidence="2 4" key="1">
    <citation type="journal article" date="2012" name="Nature">
        <title>Algal genomes reveal evolutionary mosaicism and the fate of nucleomorphs.</title>
        <authorList>
            <consortium name="DOE Joint Genome Institute"/>
            <person name="Curtis B.A."/>
            <person name="Tanifuji G."/>
            <person name="Burki F."/>
            <person name="Gruber A."/>
            <person name="Irimia M."/>
            <person name="Maruyama S."/>
            <person name="Arias M.C."/>
            <person name="Ball S.G."/>
            <person name="Gile G.H."/>
            <person name="Hirakawa Y."/>
            <person name="Hopkins J.F."/>
            <person name="Kuo A."/>
            <person name="Rensing S.A."/>
            <person name="Schmutz J."/>
            <person name="Symeonidi A."/>
            <person name="Elias M."/>
            <person name="Eveleigh R.J."/>
            <person name="Herman E.K."/>
            <person name="Klute M.J."/>
            <person name="Nakayama T."/>
            <person name="Obornik M."/>
            <person name="Reyes-Prieto A."/>
            <person name="Armbrust E.V."/>
            <person name="Aves S.J."/>
            <person name="Beiko R.G."/>
            <person name="Coutinho P."/>
            <person name="Dacks J.B."/>
            <person name="Durnford D.G."/>
            <person name="Fast N.M."/>
            <person name="Green B.R."/>
            <person name="Grisdale C.J."/>
            <person name="Hempel F."/>
            <person name="Henrissat B."/>
            <person name="Hoppner M.P."/>
            <person name="Ishida K."/>
            <person name="Kim E."/>
            <person name="Koreny L."/>
            <person name="Kroth P.G."/>
            <person name="Liu Y."/>
            <person name="Malik S.B."/>
            <person name="Maier U.G."/>
            <person name="McRose D."/>
            <person name="Mock T."/>
            <person name="Neilson J.A."/>
            <person name="Onodera N.T."/>
            <person name="Poole A.M."/>
            <person name="Pritham E.J."/>
            <person name="Richards T.A."/>
            <person name="Rocap G."/>
            <person name="Roy S.W."/>
            <person name="Sarai C."/>
            <person name="Schaack S."/>
            <person name="Shirato S."/>
            <person name="Slamovits C.H."/>
            <person name="Spencer D.F."/>
            <person name="Suzuki S."/>
            <person name="Worden A.Z."/>
            <person name="Zauner S."/>
            <person name="Barry K."/>
            <person name="Bell C."/>
            <person name="Bharti A.K."/>
            <person name="Crow J.A."/>
            <person name="Grimwood J."/>
            <person name="Kramer R."/>
            <person name="Lindquist E."/>
            <person name="Lucas S."/>
            <person name="Salamov A."/>
            <person name="McFadden G.I."/>
            <person name="Lane C.E."/>
            <person name="Keeling P.J."/>
            <person name="Gray M.W."/>
            <person name="Grigoriev I.V."/>
            <person name="Archibald J.M."/>
        </authorList>
    </citation>
    <scope>NUCLEOTIDE SEQUENCE</scope>
    <source>
        <strain evidence="2 4">CCMP2712</strain>
    </source>
</reference>
<dbReference type="KEGG" id="gtt:GUITHDRAFT_100293"/>
<name>L1K0Z2_GUITC</name>
<gene>
    <name evidence="2" type="ORF">GUITHDRAFT_100293</name>
</gene>
<keyword evidence="4" id="KW-1185">Reference proteome</keyword>
<dbReference type="Proteomes" id="UP000011087">
    <property type="component" value="Unassembled WGS sequence"/>
</dbReference>
<evidence type="ECO:0000313" key="4">
    <source>
        <dbReference type="Proteomes" id="UP000011087"/>
    </source>
</evidence>
<proteinExistence type="predicted"/>
<dbReference type="RefSeq" id="XP_005841023.1">
    <property type="nucleotide sequence ID" value="XM_005840966.1"/>
</dbReference>
<organism evidence="2">
    <name type="scientific">Guillardia theta (strain CCMP2712)</name>
    <name type="common">Cryptophyte</name>
    <dbReference type="NCBI Taxonomy" id="905079"/>
    <lineage>
        <taxon>Eukaryota</taxon>
        <taxon>Cryptophyceae</taxon>
        <taxon>Pyrenomonadales</taxon>
        <taxon>Geminigeraceae</taxon>
        <taxon>Guillardia</taxon>
    </lineage>
</organism>
<dbReference type="PaxDb" id="55529-EKX54043"/>
<feature type="region of interest" description="Disordered" evidence="1">
    <location>
        <begin position="1"/>
        <end position="29"/>
    </location>
</feature>
<dbReference type="GeneID" id="17310638"/>
<evidence type="ECO:0000313" key="3">
    <source>
        <dbReference type="EnsemblProtists" id="EKX54043"/>
    </source>
</evidence>
<reference evidence="3" key="3">
    <citation type="submission" date="2015-06" db="UniProtKB">
        <authorList>
            <consortium name="EnsemblProtists"/>
        </authorList>
    </citation>
    <scope>IDENTIFICATION</scope>
</reference>
<dbReference type="EMBL" id="JH992968">
    <property type="protein sequence ID" value="EKX54043.1"/>
    <property type="molecule type" value="Genomic_DNA"/>
</dbReference>
<feature type="compositionally biased region" description="Basic and acidic residues" evidence="1">
    <location>
        <begin position="1"/>
        <end position="11"/>
    </location>
</feature>
<protein>
    <submittedName>
        <fullName evidence="2 3">Uncharacterized protein</fullName>
    </submittedName>
</protein>
<dbReference type="AlphaFoldDB" id="L1K0Z2"/>
<dbReference type="EnsemblProtists" id="EKX54043">
    <property type="protein sequence ID" value="EKX54043"/>
    <property type="gene ID" value="GUITHDRAFT_100293"/>
</dbReference>
<dbReference type="HOGENOM" id="CLU_1177320_0_0_1"/>
<reference evidence="4" key="2">
    <citation type="submission" date="2012-11" db="EMBL/GenBank/DDBJ databases">
        <authorList>
            <person name="Kuo A."/>
            <person name="Curtis B.A."/>
            <person name="Tanifuji G."/>
            <person name="Burki F."/>
            <person name="Gruber A."/>
            <person name="Irimia M."/>
            <person name="Maruyama S."/>
            <person name="Arias M.C."/>
            <person name="Ball S.G."/>
            <person name="Gile G.H."/>
            <person name="Hirakawa Y."/>
            <person name="Hopkins J.F."/>
            <person name="Rensing S.A."/>
            <person name="Schmutz J."/>
            <person name="Symeonidi A."/>
            <person name="Elias M."/>
            <person name="Eveleigh R.J."/>
            <person name="Herman E.K."/>
            <person name="Klute M.J."/>
            <person name="Nakayama T."/>
            <person name="Obornik M."/>
            <person name="Reyes-Prieto A."/>
            <person name="Armbrust E.V."/>
            <person name="Aves S.J."/>
            <person name="Beiko R.G."/>
            <person name="Coutinho P."/>
            <person name="Dacks J.B."/>
            <person name="Durnford D.G."/>
            <person name="Fast N.M."/>
            <person name="Green B.R."/>
            <person name="Grisdale C."/>
            <person name="Hempe F."/>
            <person name="Henrissat B."/>
            <person name="Hoppner M.P."/>
            <person name="Ishida K.-I."/>
            <person name="Kim E."/>
            <person name="Koreny L."/>
            <person name="Kroth P.G."/>
            <person name="Liu Y."/>
            <person name="Malik S.-B."/>
            <person name="Maier U.G."/>
            <person name="McRose D."/>
            <person name="Mock T."/>
            <person name="Neilson J.A."/>
            <person name="Onodera N.T."/>
            <person name="Poole A.M."/>
            <person name="Pritham E.J."/>
            <person name="Richards T.A."/>
            <person name="Rocap G."/>
            <person name="Roy S.W."/>
            <person name="Sarai C."/>
            <person name="Schaack S."/>
            <person name="Shirato S."/>
            <person name="Slamovits C.H."/>
            <person name="Spencer D.F."/>
            <person name="Suzuki S."/>
            <person name="Worden A.Z."/>
            <person name="Zauner S."/>
            <person name="Barry K."/>
            <person name="Bell C."/>
            <person name="Bharti A.K."/>
            <person name="Crow J.A."/>
            <person name="Grimwood J."/>
            <person name="Kramer R."/>
            <person name="Lindquist E."/>
            <person name="Lucas S."/>
            <person name="Salamov A."/>
            <person name="McFadden G.I."/>
            <person name="Lane C.E."/>
            <person name="Keeling P.J."/>
            <person name="Gray M.W."/>
            <person name="Grigoriev I.V."/>
            <person name="Archibald J.M."/>
        </authorList>
    </citation>
    <scope>NUCLEOTIDE SEQUENCE</scope>
    <source>
        <strain evidence="4">CCMP2712</strain>
    </source>
</reference>
<evidence type="ECO:0000313" key="2">
    <source>
        <dbReference type="EMBL" id="EKX54043.1"/>
    </source>
</evidence>
<evidence type="ECO:0000256" key="1">
    <source>
        <dbReference type="SAM" id="MobiDB-lite"/>
    </source>
</evidence>
<accession>L1K0Z2</accession>